<protein>
    <submittedName>
        <fullName evidence="2">Uncharacterized protein</fullName>
    </submittedName>
</protein>
<gene>
    <name evidence="2" type="ORF">MXD59_13900</name>
</gene>
<dbReference type="Proteomes" id="UP001201873">
    <property type="component" value="Unassembled WGS sequence"/>
</dbReference>
<sequence length="382" mass="36829">MPRLPGYARFPVRSTTPPAVRPMVRGTVRAAGMAGVATLLGAALAVTVPGTAHANSVGLTVRTPGATSGPSATFAEISTHADCASGLVAGGGVDQAIGTGTASNGNHVMGSSPSSDGSSEYTGTTGVVGTDVTHWLGIGGTGGATDAAFSTTPYATCLTSTLINHTQVVMNKVAGPTTASTVGLVTAVCPANTVLLGGGARSTPASIGSIKPIASFPTFNDAGHSYGARAAADGATNPNAWSAVGWNGGGGNVGNTTYAYAICSGSGINVSGVTVKVRFAEVSGPTSATTGQTATVGCGGSDGRLISGGAAVSGGSVTTTDFTGPGSGGTHLNGSFPSGSTGSPVANGTTTAAYWTAFSHTGGASSPNTYTDVWALCADDGV</sequence>
<feature type="region of interest" description="Disordered" evidence="1">
    <location>
        <begin position="104"/>
        <end position="124"/>
    </location>
</feature>
<accession>A0ABT0JZ82</accession>
<reference evidence="2 3" key="1">
    <citation type="submission" date="2022-04" db="EMBL/GenBank/DDBJ databases">
        <title>Genome diversity in the genus Frankia.</title>
        <authorList>
            <person name="Carlos-Shanley C."/>
            <person name="Hahn D."/>
        </authorList>
    </citation>
    <scope>NUCLEOTIDE SEQUENCE [LARGE SCALE GENOMIC DNA]</scope>
    <source>
        <strain evidence="2 3">Ag45/Mut15</strain>
    </source>
</reference>
<keyword evidence="3" id="KW-1185">Reference proteome</keyword>
<name>A0ABT0JZ82_9ACTN</name>
<evidence type="ECO:0000313" key="2">
    <source>
        <dbReference type="EMBL" id="MCK9876860.1"/>
    </source>
</evidence>
<dbReference type="RefSeq" id="WP_248825175.1">
    <property type="nucleotide sequence ID" value="NZ_JALKFT010000012.1"/>
</dbReference>
<feature type="compositionally biased region" description="Low complexity" evidence="1">
    <location>
        <begin position="110"/>
        <end position="124"/>
    </location>
</feature>
<proteinExistence type="predicted"/>
<evidence type="ECO:0000313" key="3">
    <source>
        <dbReference type="Proteomes" id="UP001201873"/>
    </source>
</evidence>
<dbReference type="EMBL" id="JALKFT010000012">
    <property type="protein sequence ID" value="MCK9876860.1"/>
    <property type="molecule type" value="Genomic_DNA"/>
</dbReference>
<evidence type="ECO:0000256" key="1">
    <source>
        <dbReference type="SAM" id="MobiDB-lite"/>
    </source>
</evidence>
<organism evidence="2 3">
    <name type="scientific">Frankia umida</name>
    <dbReference type="NCBI Taxonomy" id="573489"/>
    <lineage>
        <taxon>Bacteria</taxon>
        <taxon>Bacillati</taxon>
        <taxon>Actinomycetota</taxon>
        <taxon>Actinomycetes</taxon>
        <taxon>Frankiales</taxon>
        <taxon>Frankiaceae</taxon>
        <taxon>Frankia</taxon>
    </lineage>
</organism>
<comment type="caution">
    <text evidence="2">The sequence shown here is derived from an EMBL/GenBank/DDBJ whole genome shotgun (WGS) entry which is preliminary data.</text>
</comment>